<comment type="catalytic activity">
    <reaction evidence="21">
        <text>7,8-dihydropteroate + L-glutamate + ATP = 7,8-dihydrofolate + ADP + phosphate + H(+)</text>
        <dbReference type="Rhea" id="RHEA:23584"/>
        <dbReference type="ChEBI" id="CHEBI:15378"/>
        <dbReference type="ChEBI" id="CHEBI:17839"/>
        <dbReference type="ChEBI" id="CHEBI:29985"/>
        <dbReference type="ChEBI" id="CHEBI:30616"/>
        <dbReference type="ChEBI" id="CHEBI:43474"/>
        <dbReference type="ChEBI" id="CHEBI:57451"/>
        <dbReference type="ChEBI" id="CHEBI:456216"/>
        <dbReference type="EC" id="6.3.2.12"/>
    </reaction>
</comment>
<keyword evidence="13" id="KW-0460">Magnesium</keyword>
<gene>
    <name evidence="25" type="ORF">CWM47_14610</name>
</gene>
<organism evidence="25 26">
    <name type="scientific">Spirosoma pollinicola</name>
    <dbReference type="NCBI Taxonomy" id="2057025"/>
    <lineage>
        <taxon>Bacteria</taxon>
        <taxon>Pseudomonadati</taxon>
        <taxon>Bacteroidota</taxon>
        <taxon>Cytophagia</taxon>
        <taxon>Cytophagales</taxon>
        <taxon>Cytophagaceae</taxon>
        <taxon>Spirosoma</taxon>
    </lineage>
</organism>
<keyword evidence="9 22" id="KW-0436">Ligase</keyword>
<evidence type="ECO:0000256" key="18">
    <source>
        <dbReference type="ARBA" id="ARBA00047493"/>
    </source>
</evidence>
<evidence type="ECO:0000256" key="7">
    <source>
        <dbReference type="ARBA" id="ARBA00013025"/>
    </source>
</evidence>
<evidence type="ECO:0000256" key="21">
    <source>
        <dbReference type="ARBA" id="ARBA00049161"/>
    </source>
</evidence>
<evidence type="ECO:0000256" key="22">
    <source>
        <dbReference type="PIRNR" id="PIRNR001563"/>
    </source>
</evidence>
<dbReference type="RefSeq" id="WP_100988727.1">
    <property type="nucleotide sequence ID" value="NZ_CP025096.1"/>
</dbReference>
<evidence type="ECO:0000259" key="23">
    <source>
        <dbReference type="Pfam" id="PF02875"/>
    </source>
</evidence>
<evidence type="ECO:0000256" key="1">
    <source>
        <dbReference type="ARBA" id="ARBA00001946"/>
    </source>
</evidence>
<sequence length="428" mass="46535">MQYTEAIDYLYSRLPVFHRIGAKALKPGLGNTLLLCEALGNPQHQFTSIHVAGTNGKGSSSHMLAAIYQSAGYRVGLYTSPHLKSFTERIRLNGQPIPETEVAHFVVRHQALIERIEPSFFEVTVAMAFDFFAREAVDVAIIEVGLGGRLDSTNVITPVASVITNIGYDHTDILGDTLPQIASEKAGIIKPGVPVLIGETNPETEPVFRTMADFVNAPIEFADRHYSVQDNGILNERRNVLVRRDSELAQPFDLDLLGSYQLKNLPAVLATVSALQSLFSVSLAAMQTGLTSVTLLTGLKGRFQTLQYRPRVIADTAHNQPGLEALLETIRSIDYARLRIIIGLVADKDRSHILAVLPQNAVYYFCQAQTPRSLPAAELQLEAAGLGRIGEAFTDVNAALSSALLDAAADDLLLITGSNYTIAELTTL</sequence>
<dbReference type="Gene3D" id="3.90.190.20">
    <property type="entry name" value="Mur ligase, C-terminal domain"/>
    <property type="match status" value="1"/>
</dbReference>
<keyword evidence="26" id="KW-1185">Reference proteome</keyword>
<evidence type="ECO:0000256" key="4">
    <source>
        <dbReference type="ARBA" id="ARBA00005150"/>
    </source>
</evidence>
<feature type="domain" description="Mur ligase central" evidence="24">
    <location>
        <begin position="51"/>
        <end position="271"/>
    </location>
</feature>
<dbReference type="Pfam" id="PF02875">
    <property type="entry name" value="Mur_ligase_C"/>
    <property type="match status" value="1"/>
</dbReference>
<evidence type="ECO:0000256" key="10">
    <source>
        <dbReference type="ARBA" id="ARBA00022723"/>
    </source>
</evidence>
<dbReference type="OrthoDB" id="9809356at2"/>
<dbReference type="FunFam" id="3.40.1190.10:FF:000011">
    <property type="entry name" value="Folylpolyglutamate synthase/dihydrofolate synthase"/>
    <property type="match status" value="1"/>
</dbReference>
<dbReference type="SUPFAM" id="SSF53623">
    <property type="entry name" value="MurD-like peptide ligases, catalytic domain"/>
    <property type="match status" value="1"/>
</dbReference>
<comment type="similarity">
    <text evidence="5 22">Belongs to the folylpolyglutamate synthase family.</text>
</comment>
<dbReference type="SUPFAM" id="SSF53244">
    <property type="entry name" value="MurD-like peptide ligases, peptide-binding domain"/>
    <property type="match status" value="1"/>
</dbReference>
<evidence type="ECO:0000256" key="17">
    <source>
        <dbReference type="ARBA" id="ARBA00032510"/>
    </source>
</evidence>
<feature type="domain" description="Mur ligase C-terminal" evidence="23">
    <location>
        <begin position="301"/>
        <end position="418"/>
    </location>
</feature>
<evidence type="ECO:0000256" key="15">
    <source>
        <dbReference type="ARBA" id="ARBA00030048"/>
    </source>
</evidence>
<dbReference type="GO" id="GO:0004326">
    <property type="term" value="F:tetrahydrofolylpolyglutamate synthase activity"/>
    <property type="evidence" value="ECO:0007669"/>
    <property type="project" value="UniProtKB-EC"/>
</dbReference>
<comment type="function">
    <text evidence="2">Functions in two distinct reactions of the de novo folate biosynthetic pathway. Catalyzes the addition of a glutamate residue to dihydropteroate (7,8-dihydropteroate or H2Pte) to form dihydrofolate (7,8-dihydrofolate monoglutamate or H2Pte-Glu). Also catalyzes successive additions of L-glutamate to tetrahydrofolate or 10-formyltetrahydrofolate or 5,10-methylenetetrahydrofolate, leading to folylpolyglutamate derivatives.</text>
</comment>
<dbReference type="Gene3D" id="3.40.1190.10">
    <property type="entry name" value="Mur-like, catalytic domain"/>
    <property type="match status" value="1"/>
</dbReference>
<dbReference type="GO" id="GO:0046656">
    <property type="term" value="P:folic acid biosynthetic process"/>
    <property type="evidence" value="ECO:0007669"/>
    <property type="project" value="UniProtKB-KW"/>
</dbReference>
<reference evidence="25 26" key="1">
    <citation type="submission" date="2017-11" db="EMBL/GenBank/DDBJ databases">
        <title>Taxonomic description and genome sequences of Spirosoma HA7 sp. nov., isolated from pollen microhabitat of Corylus avellana.</title>
        <authorList>
            <person name="Ambika Manirajan B."/>
            <person name="Suarez C."/>
            <person name="Ratering S."/>
            <person name="Geissler-Plaum R."/>
            <person name="Cardinale M."/>
            <person name="Sylvia S."/>
        </authorList>
    </citation>
    <scope>NUCLEOTIDE SEQUENCE [LARGE SCALE GENOMIC DNA]</scope>
    <source>
        <strain evidence="25 26">HA7</strain>
    </source>
</reference>
<evidence type="ECO:0000256" key="6">
    <source>
        <dbReference type="ARBA" id="ARBA00013023"/>
    </source>
</evidence>
<name>A0A2K8YZ89_9BACT</name>
<dbReference type="InterPro" id="IPR036565">
    <property type="entry name" value="Mur-like_cat_sf"/>
</dbReference>
<dbReference type="EMBL" id="CP025096">
    <property type="protein sequence ID" value="AUD02956.1"/>
    <property type="molecule type" value="Genomic_DNA"/>
</dbReference>
<comment type="pathway">
    <text evidence="3">Cofactor biosynthesis; tetrahydrofolate biosynthesis; 7,8-dihydrofolate from 2-amino-4-hydroxy-6-hydroxymethyl-7,8-dihydropteridine diphosphate and 4-aminobenzoate: step 2/2.</text>
</comment>
<comment type="pathway">
    <text evidence="4">Cofactor biosynthesis; tetrahydrofolylpolyglutamate biosynthesis.</text>
</comment>
<dbReference type="EC" id="6.3.2.17" evidence="7"/>
<comment type="catalytic activity">
    <reaction evidence="20">
        <text>(6R)-5,10-methylenetetrahydrofolyl-(gamma-L-Glu)(n) + L-glutamate + ATP = (6R)-5,10-methylenetetrahydrofolyl-(gamma-L-Glu)(n+1) + ADP + phosphate + H(+)</text>
        <dbReference type="Rhea" id="RHEA:51912"/>
        <dbReference type="Rhea" id="RHEA-COMP:13257"/>
        <dbReference type="Rhea" id="RHEA-COMP:13258"/>
        <dbReference type="ChEBI" id="CHEBI:15378"/>
        <dbReference type="ChEBI" id="CHEBI:29985"/>
        <dbReference type="ChEBI" id="CHEBI:30616"/>
        <dbReference type="ChEBI" id="CHEBI:43474"/>
        <dbReference type="ChEBI" id="CHEBI:136572"/>
        <dbReference type="ChEBI" id="CHEBI:456216"/>
        <dbReference type="EC" id="6.3.2.17"/>
    </reaction>
</comment>
<evidence type="ECO:0000256" key="8">
    <source>
        <dbReference type="ARBA" id="ARBA00019357"/>
    </source>
</evidence>
<dbReference type="NCBIfam" id="TIGR01499">
    <property type="entry name" value="folC"/>
    <property type="match status" value="1"/>
</dbReference>
<keyword evidence="11 22" id="KW-0547">Nucleotide-binding</keyword>
<dbReference type="AlphaFoldDB" id="A0A2K8YZ89"/>
<evidence type="ECO:0000313" key="26">
    <source>
        <dbReference type="Proteomes" id="UP000232883"/>
    </source>
</evidence>
<evidence type="ECO:0000256" key="12">
    <source>
        <dbReference type="ARBA" id="ARBA00022840"/>
    </source>
</evidence>
<dbReference type="InterPro" id="IPR036615">
    <property type="entry name" value="Mur_ligase_C_dom_sf"/>
</dbReference>
<evidence type="ECO:0000256" key="11">
    <source>
        <dbReference type="ARBA" id="ARBA00022741"/>
    </source>
</evidence>
<dbReference type="GO" id="GO:0005737">
    <property type="term" value="C:cytoplasm"/>
    <property type="evidence" value="ECO:0007669"/>
    <property type="project" value="TreeGrafter"/>
</dbReference>
<keyword evidence="10" id="KW-0479">Metal-binding</keyword>
<keyword evidence="14" id="KW-0289">Folate biosynthesis</keyword>
<evidence type="ECO:0000256" key="16">
    <source>
        <dbReference type="ARBA" id="ARBA00030592"/>
    </source>
</evidence>
<protein>
    <recommendedName>
        <fullName evidence="8">Dihydrofolate synthase/folylpolyglutamate synthase</fullName>
        <ecNumber evidence="6">6.3.2.12</ecNumber>
        <ecNumber evidence="7">6.3.2.17</ecNumber>
    </recommendedName>
    <alternativeName>
        <fullName evidence="17">Folylpoly-gamma-glutamate synthetase-dihydrofolate synthetase</fullName>
    </alternativeName>
    <alternativeName>
        <fullName evidence="15">Folylpolyglutamate synthetase</fullName>
    </alternativeName>
    <alternativeName>
        <fullName evidence="16">Tetrahydrofolylpolyglutamate synthase</fullName>
    </alternativeName>
</protein>
<dbReference type="GO" id="GO:0008841">
    <property type="term" value="F:dihydrofolate synthase activity"/>
    <property type="evidence" value="ECO:0007669"/>
    <property type="project" value="UniProtKB-EC"/>
</dbReference>
<evidence type="ECO:0000259" key="24">
    <source>
        <dbReference type="Pfam" id="PF08245"/>
    </source>
</evidence>
<dbReference type="InterPro" id="IPR013221">
    <property type="entry name" value="Mur_ligase_cen"/>
</dbReference>
<dbReference type="GO" id="GO:0005524">
    <property type="term" value="F:ATP binding"/>
    <property type="evidence" value="ECO:0007669"/>
    <property type="project" value="UniProtKB-KW"/>
</dbReference>
<evidence type="ECO:0000256" key="14">
    <source>
        <dbReference type="ARBA" id="ARBA00022909"/>
    </source>
</evidence>
<dbReference type="PROSITE" id="PS01012">
    <property type="entry name" value="FOLYLPOLYGLU_SYNT_2"/>
    <property type="match status" value="1"/>
</dbReference>
<dbReference type="PIRSF" id="PIRSF001563">
    <property type="entry name" value="Folylpolyglu_synth"/>
    <property type="match status" value="1"/>
</dbReference>
<keyword evidence="12 22" id="KW-0067">ATP-binding</keyword>
<dbReference type="GO" id="GO:0046872">
    <property type="term" value="F:metal ion binding"/>
    <property type="evidence" value="ECO:0007669"/>
    <property type="project" value="UniProtKB-KW"/>
</dbReference>
<evidence type="ECO:0000256" key="5">
    <source>
        <dbReference type="ARBA" id="ARBA00008276"/>
    </source>
</evidence>
<dbReference type="PANTHER" id="PTHR11136">
    <property type="entry name" value="FOLYLPOLYGLUTAMATE SYNTHASE-RELATED"/>
    <property type="match status" value="1"/>
</dbReference>
<comment type="catalytic activity">
    <reaction evidence="19">
        <text>10-formyltetrahydrofolyl-(gamma-L-Glu)(n) + L-glutamate + ATP = 10-formyltetrahydrofolyl-(gamma-L-Glu)(n+1) + ADP + phosphate + H(+)</text>
        <dbReference type="Rhea" id="RHEA:51904"/>
        <dbReference type="Rhea" id="RHEA-COMP:13088"/>
        <dbReference type="Rhea" id="RHEA-COMP:14300"/>
        <dbReference type="ChEBI" id="CHEBI:15378"/>
        <dbReference type="ChEBI" id="CHEBI:29985"/>
        <dbReference type="ChEBI" id="CHEBI:30616"/>
        <dbReference type="ChEBI" id="CHEBI:43474"/>
        <dbReference type="ChEBI" id="CHEBI:134413"/>
        <dbReference type="ChEBI" id="CHEBI:456216"/>
        <dbReference type="EC" id="6.3.2.17"/>
    </reaction>
</comment>
<dbReference type="Pfam" id="PF08245">
    <property type="entry name" value="Mur_ligase_M"/>
    <property type="match status" value="1"/>
</dbReference>
<evidence type="ECO:0000313" key="25">
    <source>
        <dbReference type="EMBL" id="AUD02956.1"/>
    </source>
</evidence>
<evidence type="ECO:0000256" key="9">
    <source>
        <dbReference type="ARBA" id="ARBA00022598"/>
    </source>
</evidence>
<evidence type="ECO:0000256" key="13">
    <source>
        <dbReference type="ARBA" id="ARBA00022842"/>
    </source>
</evidence>
<dbReference type="Proteomes" id="UP000232883">
    <property type="component" value="Chromosome"/>
</dbReference>
<dbReference type="InterPro" id="IPR004101">
    <property type="entry name" value="Mur_ligase_C"/>
</dbReference>
<dbReference type="InterPro" id="IPR001645">
    <property type="entry name" value="Folylpolyglutamate_synth"/>
</dbReference>
<dbReference type="InterPro" id="IPR018109">
    <property type="entry name" value="Folylpolyglutamate_synth_CS"/>
</dbReference>
<dbReference type="KEGG" id="spir:CWM47_14610"/>
<comment type="catalytic activity">
    <reaction evidence="18">
        <text>(6S)-5,6,7,8-tetrahydrofolyl-(gamma-L-Glu)(n) + L-glutamate + ATP = (6S)-5,6,7,8-tetrahydrofolyl-(gamma-L-Glu)(n+1) + ADP + phosphate + H(+)</text>
        <dbReference type="Rhea" id="RHEA:10580"/>
        <dbReference type="Rhea" id="RHEA-COMP:14738"/>
        <dbReference type="Rhea" id="RHEA-COMP:14740"/>
        <dbReference type="ChEBI" id="CHEBI:15378"/>
        <dbReference type="ChEBI" id="CHEBI:29985"/>
        <dbReference type="ChEBI" id="CHEBI:30616"/>
        <dbReference type="ChEBI" id="CHEBI:43474"/>
        <dbReference type="ChEBI" id="CHEBI:141005"/>
        <dbReference type="ChEBI" id="CHEBI:456216"/>
        <dbReference type="EC" id="6.3.2.17"/>
    </reaction>
</comment>
<dbReference type="PANTHER" id="PTHR11136:SF0">
    <property type="entry name" value="DIHYDROFOLATE SYNTHETASE-RELATED"/>
    <property type="match status" value="1"/>
</dbReference>
<evidence type="ECO:0000256" key="19">
    <source>
        <dbReference type="ARBA" id="ARBA00047808"/>
    </source>
</evidence>
<proteinExistence type="inferred from homology"/>
<dbReference type="EC" id="6.3.2.12" evidence="6"/>
<accession>A0A2K8YZ89</accession>
<evidence type="ECO:0000256" key="20">
    <source>
        <dbReference type="ARBA" id="ARBA00049035"/>
    </source>
</evidence>
<evidence type="ECO:0000256" key="2">
    <source>
        <dbReference type="ARBA" id="ARBA00002714"/>
    </source>
</evidence>
<comment type="cofactor">
    <cofactor evidence="1">
        <name>Mg(2+)</name>
        <dbReference type="ChEBI" id="CHEBI:18420"/>
    </cofactor>
</comment>
<evidence type="ECO:0000256" key="3">
    <source>
        <dbReference type="ARBA" id="ARBA00004799"/>
    </source>
</evidence>